<dbReference type="InterPro" id="IPR011249">
    <property type="entry name" value="Metalloenz_LuxS/M16"/>
</dbReference>
<feature type="signal peptide" evidence="1">
    <location>
        <begin position="1"/>
        <end position="19"/>
    </location>
</feature>
<protein>
    <submittedName>
        <fullName evidence="4">Insulinase family protein</fullName>
    </submittedName>
</protein>
<dbReference type="InterPro" id="IPR050361">
    <property type="entry name" value="MPP/UQCRC_Complex"/>
</dbReference>
<evidence type="ECO:0000259" key="2">
    <source>
        <dbReference type="Pfam" id="PF00675"/>
    </source>
</evidence>
<dbReference type="Proteomes" id="UP000500791">
    <property type="component" value="Chromosome"/>
</dbReference>
<feature type="domain" description="Peptidase M16 N-terminal" evidence="2">
    <location>
        <begin position="36"/>
        <end position="179"/>
    </location>
</feature>
<evidence type="ECO:0000259" key="3">
    <source>
        <dbReference type="Pfam" id="PF05193"/>
    </source>
</evidence>
<dbReference type="InterPro" id="IPR011765">
    <property type="entry name" value="Pept_M16_N"/>
</dbReference>
<dbReference type="Gene3D" id="3.30.830.10">
    <property type="entry name" value="Metalloenzyme, LuxS/M16 peptidase-like"/>
    <property type="match status" value="2"/>
</dbReference>
<dbReference type="Pfam" id="PF00675">
    <property type="entry name" value="Peptidase_M16"/>
    <property type="match status" value="1"/>
</dbReference>
<dbReference type="RefSeq" id="WP_166188483.1">
    <property type="nucleotide sequence ID" value="NZ_CP049811.1"/>
</dbReference>
<evidence type="ECO:0000313" key="5">
    <source>
        <dbReference type="Proteomes" id="UP000500791"/>
    </source>
</evidence>
<dbReference type="PANTHER" id="PTHR11851">
    <property type="entry name" value="METALLOPROTEASE"/>
    <property type="match status" value="1"/>
</dbReference>
<dbReference type="Pfam" id="PF05193">
    <property type="entry name" value="Peptidase_M16_C"/>
    <property type="match status" value="1"/>
</dbReference>
<proteinExistence type="predicted"/>
<feature type="domain" description="Peptidase M16 C-terminal" evidence="3">
    <location>
        <begin position="187"/>
        <end position="360"/>
    </location>
</feature>
<evidence type="ECO:0000313" key="4">
    <source>
        <dbReference type="EMBL" id="QIK39799.1"/>
    </source>
</evidence>
<dbReference type="AlphaFoldDB" id="A0A6G7VIC3"/>
<dbReference type="KEGG" id="mon:G8E03_02870"/>
<evidence type="ECO:0000256" key="1">
    <source>
        <dbReference type="SAM" id="SignalP"/>
    </source>
</evidence>
<keyword evidence="1" id="KW-0732">Signal</keyword>
<organism evidence="4 5">
    <name type="scientific">Pontivivens nitratireducens</name>
    <dbReference type="NCBI Taxonomy" id="2758038"/>
    <lineage>
        <taxon>Bacteria</taxon>
        <taxon>Pseudomonadati</taxon>
        <taxon>Pseudomonadota</taxon>
        <taxon>Alphaproteobacteria</taxon>
        <taxon>Rhodobacterales</taxon>
        <taxon>Paracoccaceae</taxon>
        <taxon>Pontivivens</taxon>
    </lineage>
</organism>
<sequence>MIRYALAALLALIHQSAAAQTEIEQVVTPAGITFWLSQEPSIPIVSMKILFRGGTALDPDDRPGAATMMTGLLNEGAGDMDALAYAAASEEVAARIGFDVGRDTLSVSATMLREVRAEVVDLVRIALHEPRFDDDAVERVRGQMMSIIRSNQSDPGELASHTLFAHAFPDHPYSRPTDGTPESIAAMSVADLRRIHRAAIARDRAFIAIVGDVTSDEASEMVDRVMVGLPTSDTALPQYAADQLRGGVHTIDLPGGQSRALFGHAGIERDDPDFMAAYVMNHILGGGGFTSRLTEEVREKRGLTYGISTFLTSLDHGPLYLGSVASANETIAEALELVRIEWARMAREGVSEEELEQAKRFLTGAYPLRFDTNAKIADILAGVQEAELGIDYTHERNAMIEAITVEDIARVAERLLQPEHLTFIVVGQPQGLDTVSDPAQQDALLR</sequence>
<gene>
    <name evidence="4" type="ORF">G8E03_02870</name>
</gene>
<dbReference type="EMBL" id="CP049811">
    <property type="protein sequence ID" value="QIK39799.1"/>
    <property type="molecule type" value="Genomic_DNA"/>
</dbReference>
<accession>A0A6G7VIC3</accession>
<dbReference type="SUPFAM" id="SSF63411">
    <property type="entry name" value="LuxS/MPP-like metallohydrolase"/>
    <property type="match status" value="2"/>
</dbReference>
<feature type="chain" id="PRO_5026116083" evidence="1">
    <location>
        <begin position="20"/>
        <end position="446"/>
    </location>
</feature>
<dbReference type="InterPro" id="IPR007863">
    <property type="entry name" value="Peptidase_M16_C"/>
</dbReference>
<name>A0A6G7VIC3_9RHOB</name>
<dbReference type="GO" id="GO:0046872">
    <property type="term" value="F:metal ion binding"/>
    <property type="evidence" value="ECO:0007669"/>
    <property type="project" value="InterPro"/>
</dbReference>
<keyword evidence="5" id="KW-1185">Reference proteome</keyword>
<dbReference type="PANTHER" id="PTHR11851:SF224">
    <property type="entry name" value="PROCESSING PROTEASE"/>
    <property type="match status" value="1"/>
</dbReference>
<reference evidence="4 5" key="1">
    <citation type="submission" date="2020-03" db="EMBL/GenBank/DDBJ databases">
        <title>Complete genome sequence of Monaibacterium sp. ALG8 with diverse plasmids.</title>
        <authorList>
            <person name="Sun C."/>
        </authorList>
    </citation>
    <scope>NUCLEOTIDE SEQUENCE [LARGE SCALE GENOMIC DNA]</scope>
    <source>
        <strain evidence="4 5">ALG8</strain>
    </source>
</reference>